<evidence type="ECO:0000256" key="1">
    <source>
        <dbReference type="SAM" id="Phobius"/>
    </source>
</evidence>
<sequence>MTGKRTFSNLTRTGLRLLFGYDGGITIIMLCAPGMGLATAIIQNSITDELLAVGRQPDRLSGRGSSRCGE</sequence>
<organism evidence="2">
    <name type="scientific">Pluralibacter gergoviae</name>
    <name type="common">Enterobacter gergoviae</name>
    <dbReference type="NCBI Taxonomy" id="61647"/>
    <lineage>
        <taxon>Bacteria</taxon>
        <taxon>Pseudomonadati</taxon>
        <taxon>Pseudomonadota</taxon>
        <taxon>Gammaproteobacteria</taxon>
        <taxon>Enterobacterales</taxon>
        <taxon>Enterobacteriaceae</taxon>
        <taxon>Pluralibacter</taxon>
    </lineage>
</organism>
<dbReference type="AlphaFoldDB" id="A0AAI9DGR2"/>
<proteinExistence type="predicted"/>
<comment type="caution">
    <text evidence="2">The sequence shown here is derived from an EMBL/GenBank/DDBJ whole genome shotgun (WGS) entry which is preliminary data.</text>
</comment>
<feature type="transmembrane region" description="Helical" evidence="1">
    <location>
        <begin position="21"/>
        <end position="42"/>
    </location>
</feature>
<keyword evidence="1" id="KW-0472">Membrane</keyword>
<protein>
    <submittedName>
        <fullName evidence="2">Uncharacterized protein</fullName>
    </submittedName>
</protein>
<keyword evidence="1" id="KW-1133">Transmembrane helix</keyword>
<dbReference type="EMBL" id="ABLOKC030000001">
    <property type="protein sequence ID" value="EML1469388.1"/>
    <property type="molecule type" value="Genomic_DNA"/>
</dbReference>
<accession>A0AAI9DGR2</accession>
<dbReference type="RefSeq" id="WP_202188876.1">
    <property type="nucleotide sequence ID" value="NZ_NGRT01000001.1"/>
</dbReference>
<gene>
    <name evidence="2" type="ORF">QEG54_000054</name>
</gene>
<keyword evidence="1" id="KW-0812">Transmembrane</keyword>
<evidence type="ECO:0000313" key="2">
    <source>
        <dbReference type="EMBL" id="EML1469388.1"/>
    </source>
</evidence>
<name>A0AAI9DGR2_PLUGE</name>
<reference evidence="2" key="1">
    <citation type="submission" date="2024-02" db="EMBL/GenBank/DDBJ databases">
        <authorList>
            <consortium name="Clinical and Environmental Microbiology Branch: Whole genome sequencing antimicrobial resistance pathogens in the healthcare setting"/>
        </authorList>
    </citation>
    <scope>NUCLEOTIDE SEQUENCE</scope>
    <source>
        <strain evidence="2">2021DK-00143</strain>
    </source>
</reference>